<comment type="function">
    <text evidence="6">Specifically methylates the adenine in position 1618 of 23S rRNA.</text>
</comment>
<evidence type="ECO:0000256" key="2">
    <source>
        <dbReference type="ARBA" id="ARBA00022552"/>
    </source>
</evidence>
<gene>
    <name evidence="6 8" type="primary">rlmF</name>
    <name evidence="8" type="ORF">PS718_03261</name>
</gene>
<dbReference type="EMBL" id="CABVHX010000013">
    <property type="protein sequence ID" value="VVO08778.1"/>
    <property type="molecule type" value="Genomic_DNA"/>
</dbReference>
<keyword evidence="5 6" id="KW-0949">S-adenosyl-L-methionine</keyword>
<dbReference type="InterPro" id="IPR010286">
    <property type="entry name" value="METTL16/RlmF"/>
</dbReference>
<dbReference type="NCBIfam" id="NF008725">
    <property type="entry name" value="PRK11727.1"/>
    <property type="match status" value="1"/>
</dbReference>
<comment type="subcellular location">
    <subcellularLocation>
        <location evidence="6">Cytoplasm</location>
    </subcellularLocation>
</comment>
<dbReference type="PANTHER" id="PTHR13393:SF0">
    <property type="entry name" value="RNA N6-ADENOSINE-METHYLTRANSFERASE METTL16"/>
    <property type="match status" value="1"/>
</dbReference>
<dbReference type="EC" id="2.1.1.181" evidence="6"/>
<feature type="region of interest" description="Disordered" evidence="7">
    <location>
        <begin position="67"/>
        <end position="109"/>
    </location>
</feature>
<dbReference type="Gene3D" id="3.40.50.150">
    <property type="entry name" value="Vaccinia Virus protein VP39"/>
    <property type="match status" value="1"/>
</dbReference>
<dbReference type="GO" id="GO:0070475">
    <property type="term" value="P:rRNA base methylation"/>
    <property type="evidence" value="ECO:0007669"/>
    <property type="project" value="TreeGrafter"/>
</dbReference>
<name>A0A5E7D3U8_PSEFL</name>
<keyword evidence="2 6" id="KW-0698">rRNA processing</keyword>
<dbReference type="InterPro" id="IPR029063">
    <property type="entry name" value="SAM-dependent_MTases_sf"/>
</dbReference>
<dbReference type="CDD" id="cd02440">
    <property type="entry name" value="AdoMet_MTases"/>
    <property type="match status" value="1"/>
</dbReference>
<dbReference type="Proteomes" id="UP000325375">
    <property type="component" value="Unassembled WGS sequence"/>
</dbReference>
<dbReference type="GO" id="GO:0005737">
    <property type="term" value="C:cytoplasm"/>
    <property type="evidence" value="ECO:0007669"/>
    <property type="project" value="UniProtKB-SubCell"/>
</dbReference>
<keyword evidence="1 6" id="KW-0963">Cytoplasm</keyword>
<dbReference type="PANTHER" id="PTHR13393">
    <property type="entry name" value="SAM-DEPENDENT METHYLTRANSFERASE"/>
    <property type="match status" value="1"/>
</dbReference>
<dbReference type="InterPro" id="IPR016909">
    <property type="entry name" value="rRNA_lsu_MeTfrase_F"/>
</dbReference>
<protein>
    <recommendedName>
        <fullName evidence="6">Ribosomal RNA large subunit methyltransferase F</fullName>
        <ecNumber evidence="6">2.1.1.181</ecNumber>
    </recommendedName>
    <alternativeName>
        <fullName evidence="6">23S rRNA mA1618 methyltransferase</fullName>
    </alternativeName>
    <alternativeName>
        <fullName evidence="6">rRNA adenine N-6-methyltransferase</fullName>
    </alternativeName>
</protein>
<dbReference type="Pfam" id="PF05971">
    <property type="entry name" value="Methyltransf_10"/>
    <property type="match status" value="1"/>
</dbReference>
<comment type="catalytic activity">
    <reaction evidence="6">
        <text>adenosine(1618) in 23S rRNA + S-adenosyl-L-methionine = N(6)-methyladenosine(1618) in 23S rRNA + S-adenosyl-L-homocysteine + H(+)</text>
        <dbReference type="Rhea" id="RHEA:16497"/>
        <dbReference type="Rhea" id="RHEA-COMP:10229"/>
        <dbReference type="Rhea" id="RHEA-COMP:10231"/>
        <dbReference type="ChEBI" id="CHEBI:15378"/>
        <dbReference type="ChEBI" id="CHEBI:57856"/>
        <dbReference type="ChEBI" id="CHEBI:59789"/>
        <dbReference type="ChEBI" id="CHEBI:74411"/>
        <dbReference type="ChEBI" id="CHEBI:74449"/>
        <dbReference type="EC" id="2.1.1.181"/>
    </reaction>
</comment>
<evidence type="ECO:0000313" key="9">
    <source>
        <dbReference type="Proteomes" id="UP000325375"/>
    </source>
</evidence>
<dbReference type="SUPFAM" id="SSF53335">
    <property type="entry name" value="S-adenosyl-L-methionine-dependent methyltransferases"/>
    <property type="match status" value="1"/>
</dbReference>
<proteinExistence type="inferred from homology"/>
<organism evidence="8 9">
    <name type="scientific">Pseudomonas fluorescens</name>
    <dbReference type="NCBI Taxonomy" id="294"/>
    <lineage>
        <taxon>Bacteria</taxon>
        <taxon>Pseudomonadati</taxon>
        <taxon>Pseudomonadota</taxon>
        <taxon>Gammaproteobacteria</taxon>
        <taxon>Pseudomonadales</taxon>
        <taxon>Pseudomonadaceae</taxon>
        <taxon>Pseudomonas</taxon>
    </lineage>
</organism>
<evidence type="ECO:0000256" key="7">
    <source>
        <dbReference type="SAM" id="MobiDB-lite"/>
    </source>
</evidence>
<sequence>MASLFLYPPQPPCRSCRRLGPRSDDLLILSFKINIKRSSDRGPSLRQLLHGFGVDFINVGQYPPLSAIPESTTPMNAPRTPRPPRKKPDSATPAKAVEPREKASLHPRNRHQGRYDFPALIKTTPELAKFVIINPYGKESIDFASPDAVRVFNRALLKSFYGIQHWDIPADYLCPPVPGRADYVHFLADLLASMNDGKVPRGAIINVLDIGMGANCVYPLIGNSEYRWHFLGSEVDPTAVAAAKAIVQSNDLNKVIQLRLQENRKHILIGLLEPGERFDLTMCNPPFHASMDEATKGSERKWRALGRADPTRKLPVLNFGGQSAELWCEGGEARFVTQLIAESANFQHKVLWFSTLVSKASNLPAIETALKKAGVLESQVVEMSQGQKQSRFVAWTFQTKSEQQIWRRERWTR</sequence>
<dbReference type="HAMAP" id="MF_01848">
    <property type="entry name" value="23SrRNA_methyltr_F"/>
    <property type="match status" value="1"/>
</dbReference>
<dbReference type="GO" id="GO:0052907">
    <property type="term" value="F:23S rRNA (adenine(1618)-N(6))-methyltransferase activity"/>
    <property type="evidence" value="ECO:0007669"/>
    <property type="project" value="UniProtKB-EC"/>
</dbReference>
<evidence type="ECO:0000313" key="8">
    <source>
        <dbReference type="EMBL" id="VVO08778.1"/>
    </source>
</evidence>
<evidence type="ECO:0000256" key="1">
    <source>
        <dbReference type="ARBA" id="ARBA00022490"/>
    </source>
</evidence>
<keyword evidence="3 6" id="KW-0489">Methyltransferase</keyword>
<dbReference type="AlphaFoldDB" id="A0A5E7D3U8"/>
<evidence type="ECO:0000256" key="3">
    <source>
        <dbReference type="ARBA" id="ARBA00022603"/>
    </source>
</evidence>
<evidence type="ECO:0000256" key="5">
    <source>
        <dbReference type="ARBA" id="ARBA00022691"/>
    </source>
</evidence>
<keyword evidence="4 6" id="KW-0808">Transferase</keyword>
<evidence type="ECO:0000256" key="4">
    <source>
        <dbReference type="ARBA" id="ARBA00022679"/>
    </source>
</evidence>
<comment type="similarity">
    <text evidence="6">Belongs to the methyltransferase superfamily. METTL16/RlmF family.</text>
</comment>
<reference evidence="8 9" key="1">
    <citation type="submission" date="2019-09" db="EMBL/GenBank/DDBJ databases">
        <authorList>
            <person name="Chandra G."/>
            <person name="Truman W A."/>
        </authorList>
    </citation>
    <scope>NUCLEOTIDE SEQUENCE [LARGE SCALE GENOMIC DNA]</scope>
    <source>
        <strain evidence="8">PS718</strain>
    </source>
</reference>
<accession>A0A5E7D3U8</accession>
<evidence type="ECO:0000256" key="6">
    <source>
        <dbReference type="HAMAP-Rule" id="MF_01848"/>
    </source>
</evidence>